<evidence type="ECO:0000313" key="3">
    <source>
        <dbReference type="EMBL" id="QHU12205.1"/>
    </source>
</evidence>
<dbReference type="Gene3D" id="1.20.1270.10">
    <property type="match status" value="1"/>
</dbReference>
<dbReference type="NCBIfam" id="NF001413">
    <property type="entry name" value="PRK00290.1"/>
    <property type="match status" value="1"/>
</dbReference>
<proteinExistence type="predicted"/>
<dbReference type="InterPro" id="IPR043129">
    <property type="entry name" value="ATPase_NBD"/>
</dbReference>
<dbReference type="PROSITE" id="PS00297">
    <property type="entry name" value="HSP70_1"/>
    <property type="match status" value="1"/>
</dbReference>
<dbReference type="FunFam" id="3.30.30.30:FF:000001">
    <property type="entry name" value="heat shock 70 kDa protein-like"/>
    <property type="match status" value="1"/>
</dbReference>
<evidence type="ECO:0008006" key="4">
    <source>
        <dbReference type="Google" id="ProtNLM"/>
    </source>
</evidence>
<reference evidence="3" key="1">
    <citation type="journal article" date="2020" name="Nature">
        <title>Giant virus diversity and host interactions through global metagenomics.</title>
        <authorList>
            <person name="Schulz F."/>
            <person name="Roux S."/>
            <person name="Paez-Espino D."/>
            <person name="Jungbluth S."/>
            <person name="Walsh D.A."/>
            <person name="Denef V.J."/>
            <person name="McMahon K.D."/>
            <person name="Konstantinidis K.T."/>
            <person name="Eloe-Fadrosh E.A."/>
            <person name="Kyrpides N.C."/>
            <person name="Woyke T."/>
        </authorList>
    </citation>
    <scope>NUCLEOTIDE SEQUENCE</scope>
    <source>
        <strain evidence="3">GVMAG-S-1101171-110</strain>
    </source>
</reference>
<keyword evidence="2" id="KW-0067">ATP-binding</keyword>
<dbReference type="FunFam" id="2.60.34.10:FF:000002">
    <property type="entry name" value="Heat shock 70 kDa"/>
    <property type="match status" value="1"/>
</dbReference>
<dbReference type="InterPro" id="IPR018181">
    <property type="entry name" value="Heat_shock_70_CS"/>
</dbReference>
<dbReference type="SUPFAM" id="SSF100934">
    <property type="entry name" value="Heat shock protein 70kD (HSP70), C-terminal subdomain"/>
    <property type="match status" value="1"/>
</dbReference>
<dbReference type="PRINTS" id="PR00301">
    <property type="entry name" value="HEATSHOCK70"/>
</dbReference>
<evidence type="ECO:0000256" key="2">
    <source>
        <dbReference type="ARBA" id="ARBA00022840"/>
    </source>
</evidence>
<name>A0A6C0K2C8_9ZZZZ</name>
<protein>
    <recommendedName>
        <fullName evidence="4">Heat shock protein 70</fullName>
    </recommendedName>
</protein>
<dbReference type="FunFam" id="3.90.640.10:FF:000002">
    <property type="entry name" value="Heat shock 70 kDa"/>
    <property type="match status" value="1"/>
</dbReference>
<dbReference type="GO" id="GO:0005524">
    <property type="term" value="F:ATP binding"/>
    <property type="evidence" value="ECO:0007669"/>
    <property type="project" value="UniProtKB-KW"/>
</dbReference>
<dbReference type="SUPFAM" id="SSF100920">
    <property type="entry name" value="Heat shock protein 70kD (HSP70), peptide-binding domain"/>
    <property type="match status" value="1"/>
</dbReference>
<evidence type="ECO:0000256" key="1">
    <source>
        <dbReference type="ARBA" id="ARBA00022741"/>
    </source>
</evidence>
<dbReference type="Gene3D" id="2.60.34.10">
    <property type="entry name" value="Substrate Binding Domain Of DNAk, Chain A, domain 1"/>
    <property type="match status" value="1"/>
</dbReference>
<organism evidence="3">
    <name type="scientific">viral metagenome</name>
    <dbReference type="NCBI Taxonomy" id="1070528"/>
    <lineage>
        <taxon>unclassified sequences</taxon>
        <taxon>metagenomes</taxon>
        <taxon>organismal metagenomes</taxon>
    </lineage>
</organism>
<dbReference type="InterPro" id="IPR029047">
    <property type="entry name" value="HSP70_peptide-bd_sf"/>
</dbReference>
<dbReference type="Gene3D" id="3.30.30.30">
    <property type="match status" value="1"/>
</dbReference>
<dbReference type="FunFam" id="3.30.420.40:FF:000026">
    <property type="entry name" value="Heat shock protein 70"/>
    <property type="match status" value="1"/>
</dbReference>
<dbReference type="AlphaFoldDB" id="A0A6C0K2C8"/>
<dbReference type="PROSITE" id="PS01036">
    <property type="entry name" value="HSP70_3"/>
    <property type="match status" value="1"/>
</dbReference>
<dbReference type="Gene3D" id="3.30.420.40">
    <property type="match status" value="2"/>
</dbReference>
<dbReference type="InterPro" id="IPR013126">
    <property type="entry name" value="Hsp_70_fam"/>
</dbReference>
<dbReference type="SUPFAM" id="SSF53067">
    <property type="entry name" value="Actin-like ATPase domain"/>
    <property type="match status" value="2"/>
</dbReference>
<keyword evidence="1" id="KW-0547">Nucleotide-binding</keyword>
<dbReference type="EMBL" id="MN740798">
    <property type="protein sequence ID" value="QHU12205.1"/>
    <property type="molecule type" value="Genomic_DNA"/>
</dbReference>
<dbReference type="PANTHER" id="PTHR19375">
    <property type="entry name" value="HEAT SHOCK PROTEIN 70KDA"/>
    <property type="match status" value="1"/>
</dbReference>
<accession>A0A6C0K2C8</accession>
<dbReference type="InterPro" id="IPR029048">
    <property type="entry name" value="HSP70_C_sf"/>
</dbReference>
<dbReference type="GO" id="GO:0140662">
    <property type="term" value="F:ATP-dependent protein folding chaperone"/>
    <property type="evidence" value="ECO:0007669"/>
    <property type="project" value="InterPro"/>
</dbReference>
<sequence length="631" mass="68534">MPTAVGIDLGTTYSCVGVWQNDRVEIIANDQGNRTTPSYVAFTADERLIGDAAKSQAAANPANTVFDAKRLIGRKFGDSSVKSDMAHWPFKVKPGTADKPLIEVTVAGETKTFSAEEISAAVLQKMKATAEAYLGEKVTDAVITVPAYFNDSQRQATKDAGAIAGLNVLRIINEPTAAALAYGLDKKTSSEQNVLIFDCGGGTHDLSILTLDDGVFEVKATAGDTHLGGEDFDNVMVDWCVAEFKKKSKLDVAGNAKALRRLRTGCERAKRTLSSATQAQIEVDSLAEGVDFQATITRAKFESMCEPFFKRCIAPLDGLLKDAKMSKDQIHEIVMVGGSSRIPKIRELLSGFFNGKKLNDSVNPDEAVAFGAAVQAHILAGPKDKNDRTSDILLVDVVPLSVGLETAGGVMTKIINRNTAIPCKKTQTFSTYADNQPGVLIQVFEGERALTKDNNSLGKFQLDGIPPMPRGVPQIEVSFDVDANGILNVSAAEKSTGKSQKITITNDKGRLSKDDIERMVSEAANFEAEDKARMEVVEARNGLESYVYNVRNSLNDEKTRAKLGAEMCDENLEKTKEYISWLDANTSAEKAEYEAQKTKAEEEFRPFFMKLYATEPSATEETKGPKVEEVD</sequence>
<dbReference type="Gene3D" id="3.90.640.10">
    <property type="entry name" value="Actin, Chain A, domain 4"/>
    <property type="match status" value="1"/>
</dbReference>
<dbReference type="Pfam" id="PF00012">
    <property type="entry name" value="HSP70"/>
    <property type="match status" value="1"/>
</dbReference>